<feature type="domain" description="HAT C-terminal dimerisation" evidence="1">
    <location>
        <begin position="55"/>
        <end position="121"/>
    </location>
</feature>
<dbReference type="OrthoDB" id="3262464at2759"/>
<dbReference type="SUPFAM" id="SSF53098">
    <property type="entry name" value="Ribonuclease H-like"/>
    <property type="match status" value="1"/>
</dbReference>
<reference evidence="2" key="1">
    <citation type="submission" date="2021-02" db="EMBL/GenBank/DDBJ databases">
        <authorList>
            <person name="Nieuwenhuis M."/>
            <person name="Van De Peppel L.J.J."/>
        </authorList>
    </citation>
    <scope>NUCLEOTIDE SEQUENCE</scope>
    <source>
        <strain evidence="2">D49</strain>
    </source>
</reference>
<dbReference type="AlphaFoldDB" id="A0A9P7FMX9"/>
<comment type="caution">
    <text evidence="2">The sequence shown here is derived from an EMBL/GenBank/DDBJ whole genome shotgun (WGS) entry which is preliminary data.</text>
</comment>
<dbReference type="Proteomes" id="UP000717328">
    <property type="component" value="Unassembled WGS sequence"/>
</dbReference>
<name>A0A9P7FMX9_9AGAR</name>
<dbReference type="Pfam" id="PF05699">
    <property type="entry name" value="Dimer_Tnp_hAT"/>
    <property type="match status" value="1"/>
</dbReference>
<evidence type="ECO:0000313" key="3">
    <source>
        <dbReference type="Proteomes" id="UP000717328"/>
    </source>
</evidence>
<accession>A0A9P7FMX9</accession>
<sequence>MAKPASVHNDQMYCVAKRLNLASMLDLNNPVLQVETPTTVEEEFNTYTRALSLRDTDMINFCDVTEHQKMFLTIYRIALDYIPMQASAVPCEHVFSSASETDTKRQNKLNPNLFEALQILKFTHQRERLNFTADLLTPEESMVVDTGDAVDGVEDVDGLNGLMGTDPNLGEEAFNRALAAICVD</sequence>
<dbReference type="InterPro" id="IPR012337">
    <property type="entry name" value="RNaseH-like_sf"/>
</dbReference>
<evidence type="ECO:0000313" key="2">
    <source>
        <dbReference type="EMBL" id="KAG5633589.1"/>
    </source>
</evidence>
<keyword evidence="3" id="KW-1185">Reference proteome</keyword>
<protein>
    <recommendedName>
        <fullName evidence="1">HAT C-terminal dimerisation domain-containing protein</fullName>
    </recommendedName>
</protein>
<reference evidence="2" key="2">
    <citation type="submission" date="2021-10" db="EMBL/GenBank/DDBJ databases">
        <title>Phylogenomics reveals ancestral predisposition of the termite-cultivated fungus Termitomyces towards a domesticated lifestyle.</title>
        <authorList>
            <person name="Auxier B."/>
            <person name="Grum-Grzhimaylo A."/>
            <person name="Cardenas M.E."/>
            <person name="Lodge J.D."/>
            <person name="Laessoe T."/>
            <person name="Pedersen O."/>
            <person name="Smith M.E."/>
            <person name="Kuyper T.W."/>
            <person name="Franco-Molano E.A."/>
            <person name="Baroni T.J."/>
            <person name="Aanen D.K."/>
        </authorList>
    </citation>
    <scope>NUCLEOTIDE SEQUENCE</scope>
    <source>
        <strain evidence="2">D49</strain>
    </source>
</reference>
<gene>
    <name evidence="2" type="ORF">H0H81_006667</name>
</gene>
<organism evidence="2 3">
    <name type="scientific">Sphagnurus paluster</name>
    <dbReference type="NCBI Taxonomy" id="117069"/>
    <lineage>
        <taxon>Eukaryota</taxon>
        <taxon>Fungi</taxon>
        <taxon>Dikarya</taxon>
        <taxon>Basidiomycota</taxon>
        <taxon>Agaricomycotina</taxon>
        <taxon>Agaricomycetes</taxon>
        <taxon>Agaricomycetidae</taxon>
        <taxon>Agaricales</taxon>
        <taxon>Tricholomatineae</taxon>
        <taxon>Lyophyllaceae</taxon>
        <taxon>Sphagnurus</taxon>
    </lineage>
</organism>
<dbReference type="InterPro" id="IPR008906">
    <property type="entry name" value="HATC_C_dom"/>
</dbReference>
<dbReference type="GO" id="GO:0046983">
    <property type="term" value="F:protein dimerization activity"/>
    <property type="evidence" value="ECO:0007669"/>
    <property type="project" value="InterPro"/>
</dbReference>
<evidence type="ECO:0000259" key="1">
    <source>
        <dbReference type="Pfam" id="PF05699"/>
    </source>
</evidence>
<proteinExistence type="predicted"/>
<dbReference type="EMBL" id="JABCKI010007451">
    <property type="protein sequence ID" value="KAG5633589.1"/>
    <property type="molecule type" value="Genomic_DNA"/>
</dbReference>